<dbReference type="InterPro" id="IPR058625">
    <property type="entry name" value="MdtA-like_BSH"/>
</dbReference>
<evidence type="ECO:0000259" key="5">
    <source>
        <dbReference type="Pfam" id="PF25917"/>
    </source>
</evidence>
<dbReference type="PANTHER" id="PTHR30158:SF3">
    <property type="entry name" value="MULTIDRUG EFFLUX PUMP SUBUNIT ACRA-RELATED"/>
    <property type="match status" value="1"/>
</dbReference>
<dbReference type="Pfam" id="PF25944">
    <property type="entry name" value="Beta-barrel_RND"/>
    <property type="match status" value="1"/>
</dbReference>
<accession>A0A317R934</accession>
<dbReference type="OrthoDB" id="9783047at2"/>
<feature type="domain" description="Multidrug resistance protein MdtA-like barrel-sandwich hybrid" evidence="5">
    <location>
        <begin position="86"/>
        <end position="226"/>
    </location>
</feature>
<evidence type="ECO:0000259" key="6">
    <source>
        <dbReference type="Pfam" id="PF25944"/>
    </source>
</evidence>
<dbReference type="Proteomes" id="UP000246483">
    <property type="component" value="Unassembled WGS sequence"/>
</dbReference>
<sequence>MTTALSRDCPALPPAPRPTRARAPSGAIARTAGLLALLVVAACGGGQPPAPAAPPPAPEVGVVVVAPERQVVTTELPGRTTASLAAEIRPQVGGIVQKRLFTEGAEVRAGQVLYQIDPAGFEAALAAAEAQLSKARAALATAESNARRNAELVKIDAISRQVHDDSQAAAQLARSDVEVASAAVRTARINLGYTQVKSPIAGRTSTSTVTPGALVTANQAAALTTVTRLDPLYVDITQSSTELLRLKNELASGRIRRDGNGEAARVAIVLDDGSTYAQTGRLQFSGVQVNPGTGAIVLRAELPNPDGLLMPGMYVRAVLEAGVNEEALLAPQQAVARDPAGNASVLVVTPEDKVERRRIVTGAAVGNRWEVLSGLAAGERILVDGSQRVRPGDSVRPVPWTPRSQGKAEAPAAAAGNAG</sequence>
<dbReference type="InterPro" id="IPR058626">
    <property type="entry name" value="MdtA-like_b-barrel"/>
</dbReference>
<dbReference type="GO" id="GO:0022857">
    <property type="term" value="F:transmembrane transporter activity"/>
    <property type="evidence" value="ECO:0007669"/>
    <property type="project" value="InterPro"/>
</dbReference>
<feature type="region of interest" description="Disordered" evidence="3">
    <location>
        <begin position="1"/>
        <end position="24"/>
    </location>
</feature>
<evidence type="ECO:0000256" key="1">
    <source>
        <dbReference type="ARBA" id="ARBA00004196"/>
    </source>
</evidence>
<comment type="similarity">
    <text evidence="2">Belongs to the membrane fusion protein (MFP) (TC 8.A.1) family.</text>
</comment>
<dbReference type="PANTHER" id="PTHR30158">
    <property type="entry name" value="ACRA/E-RELATED COMPONENT OF DRUG EFFLUX TRANSPORTER"/>
    <property type="match status" value="1"/>
</dbReference>
<gene>
    <name evidence="8" type="ORF">DFR36_10728</name>
</gene>
<feature type="domain" description="Multidrug resistance protein MdtA-like C-terminal permuted SH3" evidence="7">
    <location>
        <begin position="327"/>
        <end position="388"/>
    </location>
</feature>
<dbReference type="InterPro" id="IPR058624">
    <property type="entry name" value="MdtA-like_HH"/>
</dbReference>
<evidence type="ECO:0000256" key="3">
    <source>
        <dbReference type="SAM" id="MobiDB-lite"/>
    </source>
</evidence>
<dbReference type="InterPro" id="IPR006143">
    <property type="entry name" value="RND_pump_MFP"/>
</dbReference>
<dbReference type="Gene3D" id="2.40.30.170">
    <property type="match status" value="1"/>
</dbReference>
<dbReference type="SUPFAM" id="SSF111369">
    <property type="entry name" value="HlyD-like secretion proteins"/>
    <property type="match status" value="1"/>
</dbReference>
<dbReference type="RefSeq" id="WP_110012374.1">
    <property type="nucleotide sequence ID" value="NZ_QGUB01000007.1"/>
</dbReference>
<dbReference type="GO" id="GO:0046677">
    <property type="term" value="P:response to antibiotic"/>
    <property type="evidence" value="ECO:0007669"/>
    <property type="project" value="TreeGrafter"/>
</dbReference>
<evidence type="ECO:0000313" key="8">
    <source>
        <dbReference type="EMBL" id="PWW44562.1"/>
    </source>
</evidence>
<feature type="region of interest" description="Disordered" evidence="3">
    <location>
        <begin position="391"/>
        <end position="419"/>
    </location>
</feature>
<dbReference type="NCBIfam" id="TIGR01730">
    <property type="entry name" value="RND_mfp"/>
    <property type="match status" value="1"/>
</dbReference>
<dbReference type="Gene3D" id="1.10.287.470">
    <property type="entry name" value="Helix hairpin bin"/>
    <property type="match status" value="1"/>
</dbReference>
<dbReference type="FunFam" id="2.40.420.20:FF:000001">
    <property type="entry name" value="Efflux RND transporter periplasmic adaptor subunit"/>
    <property type="match status" value="1"/>
</dbReference>
<name>A0A317R934_9BURK</name>
<evidence type="ECO:0000259" key="7">
    <source>
        <dbReference type="Pfam" id="PF25967"/>
    </source>
</evidence>
<evidence type="ECO:0000256" key="2">
    <source>
        <dbReference type="ARBA" id="ARBA00009477"/>
    </source>
</evidence>
<proteinExistence type="inferred from homology"/>
<dbReference type="EMBL" id="QGUB01000007">
    <property type="protein sequence ID" value="PWW44562.1"/>
    <property type="molecule type" value="Genomic_DNA"/>
</dbReference>
<dbReference type="Gene3D" id="2.40.420.20">
    <property type="match status" value="1"/>
</dbReference>
<evidence type="ECO:0000313" key="9">
    <source>
        <dbReference type="Proteomes" id="UP000246483"/>
    </source>
</evidence>
<reference evidence="8 9" key="1">
    <citation type="submission" date="2018-05" db="EMBL/GenBank/DDBJ databases">
        <title>Genomic Encyclopedia of Type Strains, Phase IV (KMG-IV): sequencing the most valuable type-strain genomes for metagenomic binning, comparative biology and taxonomic classification.</title>
        <authorList>
            <person name="Goeker M."/>
        </authorList>
    </citation>
    <scope>NUCLEOTIDE SEQUENCE [LARGE SCALE GENOMIC DNA]</scope>
    <source>
        <strain evidence="8 9">DSM 26006</strain>
    </source>
</reference>
<protein>
    <submittedName>
        <fullName evidence="8">Membrane fusion protein (Multidrug efflux system)</fullName>
    </submittedName>
</protein>
<dbReference type="InterPro" id="IPR058627">
    <property type="entry name" value="MdtA-like_C"/>
</dbReference>
<organism evidence="8 9">
    <name type="scientific">Melaminivora alkalimesophila</name>
    <dbReference type="NCBI Taxonomy" id="1165852"/>
    <lineage>
        <taxon>Bacteria</taxon>
        <taxon>Pseudomonadati</taxon>
        <taxon>Pseudomonadota</taxon>
        <taxon>Betaproteobacteria</taxon>
        <taxon>Burkholderiales</taxon>
        <taxon>Comamonadaceae</taxon>
        <taxon>Melaminivora</taxon>
    </lineage>
</organism>
<dbReference type="Pfam" id="PF25967">
    <property type="entry name" value="RND-MFP_C"/>
    <property type="match status" value="1"/>
</dbReference>
<evidence type="ECO:0000259" key="4">
    <source>
        <dbReference type="Pfam" id="PF25876"/>
    </source>
</evidence>
<comment type="subcellular location">
    <subcellularLocation>
        <location evidence="1">Cell envelope</location>
    </subcellularLocation>
</comment>
<dbReference type="AlphaFoldDB" id="A0A317R934"/>
<feature type="domain" description="Multidrug resistance protein MdtA-like beta-barrel" evidence="6">
    <location>
        <begin position="231"/>
        <end position="322"/>
    </location>
</feature>
<comment type="caution">
    <text evidence="8">The sequence shown here is derived from an EMBL/GenBank/DDBJ whole genome shotgun (WGS) entry which is preliminary data.</text>
</comment>
<dbReference type="Pfam" id="PF25917">
    <property type="entry name" value="BSH_RND"/>
    <property type="match status" value="1"/>
</dbReference>
<dbReference type="Pfam" id="PF25876">
    <property type="entry name" value="HH_MFP_RND"/>
    <property type="match status" value="1"/>
</dbReference>
<feature type="domain" description="Multidrug resistance protein MdtA-like alpha-helical hairpin" evidence="4">
    <location>
        <begin position="125"/>
        <end position="194"/>
    </location>
</feature>
<dbReference type="GO" id="GO:0005886">
    <property type="term" value="C:plasma membrane"/>
    <property type="evidence" value="ECO:0007669"/>
    <property type="project" value="UniProtKB-SubCell"/>
</dbReference>
<feature type="compositionally biased region" description="Low complexity" evidence="3">
    <location>
        <begin position="407"/>
        <end position="419"/>
    </location>
</feature>
<dbReference type="Gene3D" id="2.40.50.100">
    <property type="match status" value="1"/>
</dbReference>
<keyword evidence="9" id="KW-1185">Reference proteome</keyword>